<evidence type="ECO:0000256" key="4">
    <source>
        <dbReference type="ARBA" id="ARBA00022989"/>
    </source>
</evidence>
<feature type="transmembrane region" description="Helical" evidence="6">
    <location>
        <begin position="132"/>
        <end position="153"/>
    </location>
</feature>
<name>A0A7W9YXY7_9HYPH</name>
<evidence type="ECO:0000256" key="5">
    <source>
        <dbReference type="ARBA" id="ARBA00023136"/>
    </source>
</evidence>
<dbReference type="Proteomes" id="UP000535501">
    <property type="component" value="Unassembled WGS sequence"/>
</dbReference>
<feature type="transmembrane region" description="Helical" evidence="6">
    <location>
        <begin position="173"/>
        <end position="193"/>
    </location>
</feature>
<accession>A0A7W9YXY7</accession>
<feature type="transmembrane region" description="Helical" evidence="6">
    <location>
        <begin position="70"/>
        <end position="88"/>
    </location>
</feature>
<keyword evidence="8" id="KW-1185">Reference proteome</keyword>
<comment type="caution">
    <text evidence="7">The sequence shown here is derived from an EMBL/GenBank/DDBJ whole genome shotgun (WGS) entry which is preliminary data.</text>
</comment>
<sequence length="194" mass="20583">MHILSFTAALLLLLLTPGPTNTLMMLAGYERGWRSSLRLIGAELTGYLAVVLTVLLVLAPAFAAYPSMLLWVRGAAFLWVLFLSWRLWGASARSLAANGELSGRHVLLTTVLNPKAPIIALVIMPQVELNAALPWLVLLSAIIVLAASFWLLVGAVSARGGSGRLTNGTIRKLAATGMFGFAVMLAASSVNAMV</sequence>
<evidence type="ECO:0000256" key="3">
    <source>
        <dbReference type="ARBA" id="ARBA00022692"/>
    </source>
</evidence>
<keyword evidence="2" id="KW-1003">Cell membrane</keyword>
<reference evidence="7 8" key="1">
    <citation type="submission" date="2020-08" db="EMBL/GenBank/DDBJ databases">
        <title>Genomic Encyclopedia of Type Strains, Phase IV (KMG-IV): sequencing the most valuable type-strain genomes for metagenomic binning, comparative biology and taxonomic classification.</title>
        <authorList>
            <person name="Goeker M."/>
        </authorList>
    </citation>
    <scope>NUCLEOTIDE SEQUENCE [LARGE SCALE GENOMIC DNA]</scope>
    <source>
        <strain evidence="7 8">DSM 102134</strain>
    </source>
</reference>
<dbReference type="GO" id="GO:0005886">
    <property type="term" value="C:plasma membrane"/>
    <property type="evidence" value="ECO:0007669"/>
    <property type="project" value="UniProtKB-SubCell"/>
</dbReference>
<dbReference type="RefSeq" id="WP_077548520.1">
    <property type="nucleotide sequence ID" value="NZ_JACHEJ010000005.1"/>
</dbReference>
<protein>
    <submittedName>
        <fullName evidence="7">Threonine/homoserine/homoserine lactone efflux protein</fullName>
    </submittedName>
</protein>
<keyword evidence="3 6" id="KW-0812">Transmembrane</keyword>
<dbReference type="GO" id="GO:0033228">
    <property type="term" value="P:cysteine export across plasma membrane"/>
    <property type="evidence" value="ECO:0007669"/>
    <property type="project" value="TreeGrafter"/>
</dbReference>
<evidence type="ECO:0000313" key="8">
    <source>
        <dbReference type="Proteomes" id="UP000535501"/>
    </source>
</evidence>
<dbReference type="GO" id="GO:0015171">
    <property type="term" value="F:amino acid transmembrane transporter activity"/>
    <property type="evidence" value="ECO:0007669"/>
    <property type="project" value="TreeGrafter"/>
</dbReference>
<dbReference type="PANTHER" id="PTHR30086">
    <property type="entry name" value="ARGININE EXPORTER PROTEIN ARGO"/>
    <property type="match status" value="1"/>
</dbReference>
<dbReference type="EMBL" id="JACHEJ010000005">
    <property type="protein sequence ID" value="MBB6180460.1"/>
    <property type="molecule type" value="Genomic_DNA"/>
</dbReference>
<comment type="subcellular location">
    <subcellularLocation>
        <location evidence="1">Cell membrane</location>
        <topology evidence="1">Multi-pass membrane protein</topology>
    </subcellularLocation>
</comment>
<keyword evidence="5 6" id="KW-0472">Membrane</keyword>
<evidence type="ECO:0000256" key="1">
    <source>
        <dbReference type="ARBA" id="ARBA00004651"/>
    </source>
</evidence>
<proteinExistence type="predicted"/>
<evidence type="ECO:0000256" key="6">
    <source>
        <dbReference type="SAM" id="Phobius"/>
    </source>
</evidence>
<gene>
    <name evidence="7" type="ORF">HNQ75_002439</name>
</gene>
<dbReference type="AlphaFoldDB" id="A0A7W9YXY7"/>
<evidence type="ECO:0000313" key="7">
    <source>
        <dbReference type="EMBL" id="MBB6180460.1"/>
    </source>
</evidence>
<dbReference type="PANTHER" id="PTHR30086:SF20">
    <property type="entry name" value="ARGININE EXPORTER PROTEIN ARGO-RELATED"/>
    <property type="match status" value="1"/>
</dbReference>
<keyword evidence="4 6" id="KW-1133">Transmembrane helix</keyword>
<dbReference type="InterPro" id="IPR001123">
    <property type="entry name" value="LeuE-type"/>
</dbReference>
<feature type="transmembrane region" description="Helical" evidence="6">
    <location>
        <begin position="44"/>
        <end position="63"/>
    </location>
</feature>
<organism evidence="7 8">
    <name type="scientific">Pseudorhizobium flavum</name>
    <dbReference type="NCBI Taxonomy" id="1335061"/>
    <lineage>
        <taxon>Bacteria</taxon>
        <taxon>Pseudomonadati</taxon>
        <taxon>Pseudomonadota</taxon>
        <taxon>Alphaproteobacteria</taxon>
        <taxon>Hyphomicrobiales</taxon>
        <taxon>Rhizobiaceae</taxon>
        <taxon>Rhizobium/Agrobacterium group</taxon>
        <taxon>Pseudorhizobium</taxon>
    </lineage>
</organism>
<evidence type="ECO:0000256" key="2">
    <source>
        <dbReference type="ARBA" id="ARBA00022475"/>
    </source>
</evidence>